<feature type="region of interest" description="Disordered" evidence="1">
    <location>
        <begin position="44"/>
        <end position="72"/>
    </location>
</feature>
<comment type="caution">
    <text evidence="3">The sequence shown here is derived from an EMBL/GenBank/DDBJ whole genome shotgun (WGS) entry which is preliminary data.</text>
</comment>
<dbReference type="EMBL" id="JABRWJ010000002">
    <property type="protein sequence ID" value="NRF67003.1"/>
    <property type="molecule type" value="Genomic_DNA"/>
</dbReference>
<proteinExistence type="predicted"/>
<sequence>MKTRLLLSLAALGLLGAGCSTSHWYNQVQGAQYDKCESLANTEDRRRCKEATRPDADKYAKERDASRGTAKP</sequence>
<accession>A0ABX2EEG0</accession>
<keyword evidence="4" id="KW-1185">Reference proteome</keyword>
<feature type="compositionally biased region" description="Basic and acidic residues" evidence="1">
    <location>
        <begin position="44"/>
        <end position="66"/>
    </location>
</feature>
<dbReference type="RefSeq" id="WP_173122090.1">
    <property type="nucleotide sequence ID" value="NZ_JABRWJ010000002.1"/>
</dbReference>
<name>A0ABX2EEG0_9BURK</name>
<reference evidence="3 4" key="1">
    <citation type="submission" date="2020-05" db="EMBL/GenBank/DDBJ databases">
        <title>Aquincola sp. isolate from soil.</title>
        <authorList>
            <person name="Han J."/>
            <person name="Kim D.-U."/>
        </authorList>
    </citation>
    <scope>NUCLEOTIDE SEQUENCE [LARGE SCALE GENOMIC DNA]</scope>
    <source>
        <strain evidence="3 4">S2</strain>
    </source>
</reference>
<feature type="chain" id="PRO_5046836458" description="EexN family lipoprotein" evidence="2">
    <location>
        <begin position="25"/>
        <end position="72"/>
    </location>
</feature>
<evidence type="ECO:0000313" key="4">
    <source>
        <dbReference type="Proteomes" id="UP000737171"/>
    </source>
</evidence>
<evidence type="ECO:0000313" key="3">
    <source>
        <dbReference type="EMBL" id="NRF67003.1"/>
    </source>
</evidence>
<feature type="signal peptide" evidence="2">
    <location>
        <begin position="1"/>
        <end position="24"/>
    </location>
</feature>
<evidence type="ECO:0008006" key="5">
    <source>
        <dbReference type="Google" id="ProtNLM"/>
    </source>
</evidence>
<dbReference type="PROSITE" id="PS51257">
    <property type="entry name" value="PROKAR_LIPOPROTEIN"/>
    <property type="match status" value="1"/>
</dbReference>
<organism evidence="3 4">
    <name type="scientific">Pseudaquabacterium terrae</name>
    <dbReference type="NCBI Taxonomy" id="2732868"/>
    <lineage>
        <taxon>Bacteria</taxon>
        <taxon>Pseudomonadati</taxon>
        <taxon>Pseudomonadota</taxon>
        <taxon>Betaproteobacteria</taxon>
        <taxon>Burkholderiales</taxon>
        <taxon>Sphaerotilaceae</taxon>
        <taxon>Pseudaquabacterium</taxon>
    </lineage>
</organism>
<keyword evidence="2" id="KW-0732">Signal</keyword>
<gene>
    <name evidence="3" type="ORF">HLB44_08420</name>
</gene>
<evidence type="ECO:0000256" key="1">
    <source>
        <dbReference type="SAM" id="MobiDB-lite"/>
    </source>
</evidence>
<dbReference type="Proteomes" id="UP000737171">
    <property type="component" value="Unassembled WGS sequence"/>
</dbReference>
<evidence type="ECO:0000256" key="2">
    <source>
        <dbReference type="SAM" id="SignalP"/>
    </source>
</evidence>
<protein>
    <recommendedName>
        <fullName evidence="5">EexN family lipoprotein</fullName>
    </recommendedName>
</protein>